<dbReference type="SUPFAM" id="SSF54593">
    <property type="entry name" value="Glyoxalase/Bleomycin resistance protein/Dihydroxybiphenyl dioxygenase"/>
    <property type="match status" value="2"/>
</dbReference>
<dbReference type="GO" id="GO:0004462">
    <property type="term" value="F:lactoylglutathione lyase activity"/>
    <property type="evidence" value="ECO:0007669"/>
    <property type="project" value="InterPro"/>
</dbReference>
<keyword evidence="3" id="KW-0223">Dioxygenase</keyword>
<dbReference type="PANTHER" id="PTHR43279">
    <property type="entry name" value="CATECHOL-2,3-DIOXYGENASE"/>
    <property type="match status" value="1"/>
</dbReference>
<organism evidence="3 4">
    <name type="scientific">Evansella caseinilytica</name>
    <dbReference type="NCBI Taxonomy" id="1503961"/>
    <lineage>
        <taxon>Bacteria</taxon>
        <taxon>Bacillati</taxon>
        <taxon>Bacillota</taxon>
        <taxon>Bacilli</taxon>
        <taxon>Bacillales</taxon>
        <taxon>Bacillaceae</taxon>
        <taxon>Evansella</taxon>
    </lineage>
</organism>
<evidence type="ECO:0000313" key="4">
    <source>
        <dbReference type="Proteomes" id="UP000198935"/>
    </source>
</evidence>
<proteinExistence type="predicted"/>
<evidence type="ECO:0000256" key="1">
    <source>
        <dbReference type="ARBA" id="ARBA00022723"/>
    </source>
</evidence>
<accession>A0A1H3QE61</accession>
<dbReference type="PROSITE" id="PS00934">
    <property type="entry name" value="GLYOXALASE_I_1"/>
    <property type="match status" value="1"/>
</dbReference>
<feature type="domain" description="VOC" evidence="2">
    <location>
        <begin position="6"/>
        <end position="123"/>
    </location>
</feature>
<dbReference type="PROSITE" id="PS51819">
    <property type="entry name" value="VOC"/>
    <property type="match status" value="2"/>
</dbReference>
<protein>
    <submittedName>
        <fullName evidence="3">Catechol 2,3-dioxygenase</fullName>
    </submittedName>
</protein>
<evidence type="ECO:0000313" key="3">
    <source>
        <dbReference type="EMBL" id="SDZ11009.1"/>
    </source>
</evidence>
<reference evidence="4" key="1">
    <citation type="submission" date="2016-10" db="EMBL/GenBank/DDBJ databases">
        <authorList>
            <person name="Varghese N."/>
            <person name="Submissions S."/>
        </authorList>
    </citation>
    <scope>NUCLEOTIDE SEQUENCE [LARGE SCALE GENOMIC DNA]</scope>
    <source>
        <strain evidence="4">SP</strain>
    </source>
</reference>
<dbReference type="GO" id="GO:0046872">
    <property type="term" value="F:metal ion binding"/>
    <property type="evidence" value="ECO:0007669"/>
    <property type="project" value="UniProtKB-KW"/>
</dbReference>
<dbReference type="EMBL" id="FNPI01000006">
    <property type="protein sequence ID" value="SDZ11009.1"/>
    <property type="molecule type" value="Genomic_DNA"/>
</dbReference>
<dbReference type="AlphaFoldDB" id="A0A1H3QE61"/>
<dbReference type="InterPro" id="IPR037523">
    <property type="entry name" value="VOC_core"/>
</dbReference>
<dbReference type="OrthoDB" id="9792626at2"/>
<dbReference type="Proteomes" id="UP000198935">
    <property type="component" value="Unassembled WGS sequence"/>
</dbReference>
<keyword evidence="4" id="KW-1185">Reference proteome</keyword>
<dbReference type="InterPro" id="IPR029068">
    <property type="entry name" value="Glyas_Bleomycin-R_OHBP_Dase"/>
</dbReference>
<name>A0A1H3QE61_9BACI</name>
<keyword evidence="3" id="KW-0560">Oxidoreductase</keyword>
<dbReference type="InterPro" id="IPR004360">
    <property type="entry name" value="Glyas_Fos-R_dOase_dom"/>
</dbReference>
<evidence type="ECO:0000259" key="2">
    <source>
        <dbReference type="PROSITE" id="PS51819"/>
    </source>
</evidence>
<keyword evidence="1" id="KW-0479">Metal-binding</keyword>
<dbReference type="GO" id="GO:0051213">
    <property type="term" value="F:dioxygenase activity"/>
    <property type="evidence" value="ECO:0007669"/>
    <property type="project" value="UniProtKB-KW"/>
</dbReference>
<dbReference type="Pfam" id="PF00903">
    <property type="entry name" value="Glyoxalase"/>
    <property type="match status" value="2"/>
</dbReference>
<dbReference type="InterPro" id="IPR018146">
    <property type="entry name" value="Glyoxalase_1_CS"/>
</dbReference>
<dbReference type="Gene3D" id="3.10.180.10">
    <property type="entry name" value="2,3-Dihydroxybiphenyl 1,2-Dioxygenase, domain 1"/>
    <property type="match status" value="2"/>
</dbReference>
<dbReference type="STRING" id="1503961.SAMN05421736_106113"/>
<sequence>MDQHAEIQQVELIVADLKRAKQFYEKCLGFSVLDEQDNAACLGVEDQAPILILRENKDVLPKRPEATGLYHFAILLPSRSDLGSWLAHISTQNYSLTGGSDHRFSEAIYLNDPDGIGIEVYADRSTETWETEDNLLRNVGNAPLDVDGLLEEGAGRRWSGLPAGTKIGHIHLHVNDLAKASAYYETILGFQRKIMIPDSLLFIAAGTYHHHIGFNTWGGVDKRMVSRMAAGMTGYTVRVTDEEQLSALLDKLKAAGIPIEYINDKYTVTDPFGFALFFVSGPRNTPDFLNGIPKSEQ</sequence>
<dbReference type="PANTHER" id="PTHR43279:SF1">
    <property type="entry name" value="CATECHOL-2,3-DIOXYGENASE"/>
    <property type="match status" value="1"/>
</dbReference>
<gene>
    <name evidence="3" type="ORF">SAMN05421736_106113</name>
</gene>
<feature type="domain" description="VOC" evidence="2">
    <location>
        <begin position="166"/>
        <end position="292"/>
    </location>
</feature>